<sequence length="119" mass="13146">MCNVPERKFTITLGWSFSPLFCSLARTNTGGCYQDALCRVPRWPALLSGWYPAFAEIMGMETAPLKQCGTGRLKGGNGDLHLSVASGRWPAFLARWAGGNWGTDELGCEICHVPLFRRH</sequence>
<protein>
    <submittedName>
        <fullName evidence="1">Uncharacterized protein</fullName>
    </submittedName>
</protein>
<dbReference type="AlphaFoldDB" id="A0AAQ4EAC3"/>
<accession>A0AAQ4EAC3</accession>
<proteinExistence type="predicted"/>
<dbReference type="EMBL" id="JARKHS020019624">
    <property type="protein sequence ID" value="KAK8771532.1"/>
    <property type="molecule type" value="Genomic_DNA"/>
</dbReference>
<evidence type="ECO:0000313" key="2">
    <source>
        <dbReference type="Proteomes" id="UP001321473"/>
    </source>
</evidence>
<reference evidence="1 2" key="1">
    <citation type="journal article" date="2023" name="Arcadia Sci">
        <title>De novo assembly of a long-read Amblyomma americanum tick genome.</title>
        <authorList>
            <person name="Chou S."/>
            <person name="Poskanzer K.E."/>
            <person name="Rollins M."/>
            <person name="Thuy-Boun P.S."/>
        </authorList>
    </citation>
    <scope>NUCLEOTIDE SEQUENCE [LARGE SCALE GENOMIC DNA]</scope>
    <source>
        <strain evidence="1">F_SG_1</strain>
        <tissue evidence="1">Salivary glands</tissue>
    </source>
</reference>
<dbReference type="Proteomes" id="UP001321473">
    <property type="component" value="Unassembled WGS sequence"/>
</dbReference>
<evidence type="ECO:0000313" key="1">
    <source>
        <dbReference type="EMBL" id="KAK8771532.1"/>
    </source>
</evidence>
<name>A0AAQ4EAC3_AMBAM</name>
<comment type="caution">
    <text evidence="1">The sequence shown here is derived from an EMBL/GenBank/DDBJ whole genome shotgun (WGS) entry which is preliminary data.</text>
</comment>
<organism evidence="1 2">
    <name type="scientific">Amblyomma americanum</name>
    <name type="common">Lone star tick</name>
    <dbReference type="NCBI Taxonomy" id="6943"/>
    <lineage>
        <taxon>Eukaryota</taxon>
        <taxon>Metazoa</taxon>
        <taxon>Ecdysozoa</taxon>
        <taxon>Arthropoda</taxon>
        <taxon>Chelicerata</taxon>
        <taxon>Arachnida</taxon>
        <taxon>Acari</taxon>
        <taxon>Parasitiformes</taxon>
        <taxon>Ixodida</taxon>
        <taxon>Ixodoidea</taxon>
        <taxon>Ixodidae</taxon>
        <taxon>Amblyomminae</taxon>
        <taxon>Amblyomma</taxon>
    </lineage>
</organism>
<keyword evidence="2" id="KW-1185">Reference proteome</keyword>
<gene>
    <name evidence="1" type="ORF">V5799_025224</name>
</gene>